<feature type="region of interest" description="Disordered" evidence="1">
    <location>
        <begin position="1078"/>
        <end position="1110"/>
    </location>
</feature>
<protein>
    <submittedName>
        <fullName evidence="3">Uncharacterized protein LOC100202602 isoform X4</fullName>
    </submittedName>
</protein>
<gene>
    <name evidence="3" type="primary">LOC100202602</name>
</gene>
<dbReference type="GeneID" id="100202602"/>
<organism evidence="2 3">
    <name type="scientific">Hydra vulgaris</name>
    <name type="common">Hydra</name>
    <name type="synonym">Hydra attenuata</name>
    <dbReference type="NCBI Taxonomy" id="6087"/>
    <lineage>
        <taxon>Eukaryota</taxon>
        <taxon>Metazoa</taxon>
        <taxon>Cnidaria</taxon>
        <taxon>Hydrozoa</taxon>
        <taxon>Hydroidolina</taxon>
        <taxon>Anthoathecata</taxon>
        <taxon>Aplanulata</taxon>
        <taxon>Hydridae</taxon>
        <taxon>Hydra</taxon>
    </lineage>
</organism>
<feature type="region of interest" description="Disordered" evidence="1">
    <location>
        <begin position="293"/>
        <end position="326"/>
    </location>
</feature>
<sequence>MEFLSNDAKNAIKQHKNLEDKYENSCLKFSHLLEEFEKEKHEFDCFLKKTWEDIHSFSNKNLILPEEIDKVQSISNITNEDFATVNDSTTSHSSTAEHYLSKSIECRDISMQTSFQELRDNSNISVLPFNRTSALDVLPSNHASVLDVLQFDISNINNNDFVNFQQNLYKVPINETYSVGSQVSAVVNATKTLSRESDIDYYNLKDVSEKIPNKNCNSYSAEVSGKITNENCNSYSVEVSEKISNENCNSYLAEVSGKIPNENCNSYSADDSGKIPNENCNLYSAEVSEKIPDENCNSYSTDDPGKIPNGSSSDNSGKKLNKNPNSLMNVCEKSQTNVHSKFENLFGKMYGDQSFSLDITQMTPTNNNEFFSNKKVSPINKTYSLRNKRRTPHGFFSSTFIDNASNQAIEKEEYKHVHLESVNFTPGSEKFLNPNDTNIDMSLIKLLKQKENKQEHALSVTCVTPIIPHESESSDFSFINPNDTNVCMSLVKRARLEYLEKENELYDNPNDTGNIYSYYHPSKTKHLPSVPFQIKNVSKSEGFSVSISDKVIETSDVNNKMSLQEVHSLQEVSCLQEVHSLQKNSGISCSMDSLIDFKIHCQTGEFLNKVDLCTQVVQPNPNISKTNKLTDKIQLDKSNITVKNVSNELKEKNLSPALPDTKSETSEPAFSCNTSSINIKNKEIKSANRKKKSRKKIKLCMPSKQPKTDSKYTFVSYSNLRENDMSVNAMCLRKISHATNETKILHCLTESQTKVQHPKKMKENIFSKNSAGRMEKILEINSCEEMKKNMKDSLPLNKSSFNPVAESQNKVKKTNKSKDVFLIKSSPLNLEKVLELNFLSNNSGCLQNFIDIIDDSRNLRLRTNRSCNKDRNSQVIASSNQNDSLQLTQPSHLSINKKNLLQNSQRNINDSLKINCTVCSTSSENSVGASATPISNVLCQKCICALRDIDRKSNVRSSKRLAEKSLLVQTLLGTKRHKSKKDPSYKECDKVPIPTKNTAKILTCSTTNSNTNANIIDKKTNLNPVSNTYALRSRCKNLLSFENNLTEKTDHGKKKKQANKKIYLYKKKKPRKKVKFVDKQTEEQLANDERKKTKKKTVSMLDDRNSTKEISSNNDTVSTLFNNTVIKKPTKENICVTKEVIRKPAKESVCVPNEAITKPTKENICVPQKSILDIPKPFFTKQPEVKKDYVLIMNPPLDNLNNNAIPNLSTLSSTTNMSRLSGETTASYLGRKKKTLLKKYGNRIMTPDRPPLNSTQIEISGTSRIFENNDIEVSAISNQTKISRSRLLSLAAENATLGIPETLTQYLNKFNSQTTSLTKK</sequence>
<name>A0ABM4DDJ1_HYDVU</name>
<evidence type="ECO:0000256" key="1">
    <source>
        <dbReference type="SAM" id="MobiDB-lite"/>
    </source>
</evidence>
<accession>A0ABM4DDJ1</accession>
<keyword evidence="2" id="KW-1185">Reference proteome</keyword>
<evidence type="ECO:0000313" key="2">
    <source>
        <dbReference type="Proteomes" id="UP001652625"/>
    </source>
</evidence>
<feature type="compositionally biased region" description="Basic and acidic residues" evidence="1">
    <location>
        <begin position="1078"/>
        <end position="1091"/>
    </location>
</feature>
<dbReference type="RefSeq" id="XP_065672478.1">
    <property type="nucleotide sequence ID" value="XM_065816406.1"/>
</dbReference>
<evidence type="ECO:0000313" key="3">
    <source>
        <dbReference type="RefSeq" id="XP_065672478.1"/>
    </source>
</evidence>
<reference evidence="3" key="1">
    <citation type="submission" date="2025-08" db="UniProtKB">
        <authorList>
            <consortium name="RefSeq"/>
        </authorList>
    </citation>
    <scope>IDENTIFICATION</scope>
</reference>
<proteinExistence type="predicted"/>
<dbReference type="Proteomes" id="UP001652625">
    <property type="component" value="Chromosome 13"/>
</dbReference>